<gene>
    <name evidence="9" type="ORF">GOP47_0004092</name>
</gene>
<dbReference type="GO" id="GO:0030992">
    <property type="term" value="C:intraciliary transport particle B"/>
    <property type="evidence" value="ECO:0007669"/>
    <property type="project" value="TreeGrafter"/>
</dbReference>
<dbReference type="OrthoDB" id="1915814at2759"/>
<evidence type="ECO:0008006" key="11">
    <source>
        <dbReference type="Google" id="ProtNLM"/>
    </source>
</evidence>
<evidence type="ECO:0000313" key="9">
    <source>
        <dbReference type="EMBL" id="KAI5080909.1"/>
    </source>
</evidence>
<feature type="compositionally biased region" description="Acidic residues" evidence="8">
    <location>
        <begin position="207"/>
        <end position="218"/>
    </location>
</feature>
<evidence type="ECO:0000256" key="3">
    <source>
        <dbReference type="ARBA" id="ARBA00022794"/>
    </source>
</evidence>
<dbReference type="InterPro" id="IPR019366">
    <property type="entry name" value="Clusterin-associated_protein-1"/>
</dbReference>
<feature type="region of interest" description="Disordered" evidence="8">
    <location>
        <begin position="198"/>
        <end position="218"/>
    </location>
</feature>
<keyword evidence="3" id="KW-0970">Cilium biogenesis/degradation</keyword>
<reference evidence="9" key="1">
    <citation type="submission" date="2021-01" db="EMBL/GenBank/DDBJ databases">
        <title>Adiantum capillus-veneris genome.</title>
        <authorList>
            <person name="Fang Y."/>
            <person name="Liao Q."/>
        </authorList>
    </citation>
    <scope>NUCLEOTIDE SEQUENCE</scope>
    <source>
        <strain evidence="9">H3</strain>
        <tissue evidence="9">Leaf</tissue>
    </source>
</reference>
<evidence type="ECO:0000256" key="8">
    <source>
        <dbReference type="SAM" id="MobiDB-lite"/>
    </source>
</evidence>
<dbReference type="GO" id="GO:0005815">
    <property type="term" value="C:microtubule organizing center"/>
    <property type="evidence" value="ECO:0007669"/>
    <property type="project" value="TreeGrafter"/>
</dbReference>
<comment type="subcellular location">
    <subcellularLocation>
        <location evidence="1">Cell projection</location>
        <location evidence="1">Cilium</location>
    </subcellularLocation>
</comment>
<evidence type="ECO:0000256" key="5">
    <source>
        <dbReference type="ARBA" id="ARBA00023069"/>
    </source>
</evidence>
<comment type="caution">
    <text evidence="9">The sequence shown here is derived from an EMBL/GenBank/DDBJ whole genome shotgun (WGS) entry which is preliminary data.</text>
</comment>
<name>A0A9D4V6Y0_ADICA</name>
<evidence type="ECO:0000256" key="1">
    <source>
        <dbReference type="ARBA" id="ARBA00004138"/>
    </source>
</evidence>
<keyword evidence="4 7" id="KW-0175">Coiled coil</keyword>
<dbReference type="Pfam" id="PF10234">
    <property type="entry name" value="Cluap1"/>
    <property type="match status" value="1"/>
</dbReference>
<sequence>MGERAIVAAKDTDLDEVENSLKEGISLMLEKIYTIEKELIQSQSDEKSSQSSLQKRKLELKRDEERLAMFMNVRPAYMDEYEVLQKELQGLFSLYVERFRNLQWLEAQLEGFHAMEQQKHEEVQHRMRSLQRRFHEEELKFLQGAEMVSFSNENEQASELGDYEHRTAEFDKGYLAPQTLGSLQALSTIKADGAMDFVSSGTPSLDQEGDDDDSDNVF</sequence>
<keyword evidence="5" id="KW-0969">Cilium</keyword>
<dbReference type="AlphaFoldDB" id="A0A9D4V6Y0"/>
<dbReference type="PANTHER" id="PTHR21547:SF0">
    <property type="entry name" value="CLUSTERIN-ASSOCIATED PROTEIN 1"/>
    <property type="match status" value="1"/>
</dbReference>
<dbReference type="GO" id="GO:0005929">
    <property type="term" value="C:cilium"/>
    <property type="evidence" value="ECO:0007669"/>
    <property type="project" value="UniProtKB-SubCell"/>
</dbReference>
<evidence type="ECO:0000256" key="2">
    <source>
        <dbReference type="ARBA" id="ARBA00008340"/>
    </source>
</evidence>
<evidence type="ECO:0000256" key="6">
    <source>
        <dbReference type="ARBA" id="ARBA00023273"/>
    </source>
</evidence>
<keyword evidence="10" id="KW-1185">Reference proteome</keyword>
<dbReference type="PANTHER" id="PTHR21547">
    <property type="entry name" value="CLUSTERIN ASSOCIATED PROTEIN 1"/>
    <property type="match status" value="1"/>
</dbReference>
<accession>A0A9D4V6Y0</accession>
<protein>
    <recommendedName>
        <fullName evidence="11">Clusterin-associated protein 1</fullName>
    </recommendedName>
</protein>
<dbReference type="EMBL" id="JABFUD020000004">
    <property type="protein sequence ID" value="KAI5080909.1"/>
    <property type="molecule type" value="Genomic_DNA"/>
</dbReference>
<evidence type="ECO:0000313" key="10">
    <source>
        <dbReference type="Proteomes" id="UP000886520"/>
    </source>
</evidence>
<comment type="similarity">
    <text evidence="2">Belongs to the CLUAP1 family.</text>
</comment>
<evidence type="ECO:0000256" key="7">
    <source>
        <dbReference type="SAM" id="Coils"/>
    </source>
</evidence>
<dbReference type="Proteomes" id="UP000886520">
    <property type="component" value="Chromosome 4"/>
</dbReference>
<feature type="coiled-coil region" evidence="7">
    <location>
        <begin position="113"/>
        <end position="140"/>
    </location>
</feature>
<keyword evidence="6" id="KW-0966">Cell projection</keyword>
<proteinExistence type="inferred from homology"/>
<organism evidence="9 10">
    <name type="scientific">Adiantum capillus-veneris</name>
    <name type="common">Maidenhair fern</name>
    <dbReference type="NCBI Taxonomy" id="13818"/>
    <lineage>
        <taxon>Eukaryota</taxon>
        <taxon>Viridiplantae</taxon>
        <taxon>Streptophyta</taxon>
        <taxon>Embryophyta</taxon>
        <taxon>Tracheophyta</taxon>
        <taxon>Polypodiopsida</taxon>
        <taxon>Polypodiidae</taxon>
        <taxon>Polypodiales</taxon>
        <taxon>Pteridineae</taxon>
        <taxon>Pteridaceae</taxon>
        <taxon>Vittarioideae</taxon>
        <taxon>Adiantum</taxon>
    </lineage>
</organism>
<dbReference type="GO" id="GO:0060271">
    <property type="term" value="P:cilium assembly"/>
    <property type="evidence" value="ECO:0007669"/>
    <property type="project" value="TreeGrafter"/>
</dbReference>
<evidence type="ECO:0000256" key="4">
    <source>
        <dbReference type="ARBA" id="ARBA00023054"/>
    </source>
</evidence>